<dbReference type="SUPFAM" id="SSF52540">
    <property type="entry name" value="P-loop containing nucleoside triphosphate hydrolases"/>
    <property type="match status" value="1"/>
</dbReference>
<dbReference type="GO" id="GO:0005524">
    <property type="term" value="F:ATP binding"/>
    <property type="evidence" value="ECO:0007669"/>
    <property type="project" value="UniProtKB-KW"/>
</dbReference>
<dbReference type="Proteomes" id="UP001596137">
    <property type="component" value="Unassembled WGS sequence"/>
</dbReference>
<keyword evidence="6 7" id="KW-0472">Membrane</keyword>
<dbReference type="CDD" id="cd03228">
    <property type="entry name" value="ABCC_MRP_Like"/>
    <property type="match status" value="1"/>
</dbReference>
<evidence type="ECO:0000256" key="3">
    <source>
        <dbReference type="ARBA" id="ARBA00022741"/>
    </source>
</evidence>
<dbReference type="SUPFAM" id="SSF90123">
    <property type="entry name" value="ABC transporter transmembrane region"/>
    <property type="match status" value="1"/>
</dbReference>
<feature type="transmembrane region" description="Helical" evidence="7">
    <location>
        <begin position="247"/>
        <end position="266"/>
    </location>
</feature>
<proteinExistence type="predicted"/>
<comment type="caution">
    <text evidence="9">The sequence shown here is derived from an EMBL/GenBank/DDBJ whole genome shotgun (WGS) entry which is preliminary data.</text>
</comment>
<organism evidence="9 10">
    <name type="scientific">Sphaerisporangium aureirubrum</name>
    <dbReference type="NCBI Taxonomy" id="1544736"/>
    <lineage>
        <taxon>Bacteria</taxon>
        <taxon>Bacillati</taxon>
        <taxon>Actinomycetota</taxon>
        <taxon>Actinomycetes</taxon>
        <taxon>Streptosporangiales</taxon>
        <taxon>Streptosporangiaceae</taxon>
        <taxon>Sphaerisporangium</taxon>
    </lineage>
</organism>
<feature type="domain" description="ABC transporter" evidence="8">
    <location>
        <begin position="343"/>
        <end position="577"/>
    </location>
</feature>
<dbReference type="PROSITE" id="PS00211">
    <property type="entry name" value="ABC_TRANSPORTER_1"/>
    <property type="match status" value="1"/>
</dbReference>
<evidence type="ECO:0000256" key="6">
    <source>
        <dbReference type="ARBA" id="ARBA00023136"/>
    </source>
</evidence>
<keyword evidence="5 7" id="KW-1133">Transmembrane helix</keyword>
<dbReference type="InterPro" id="IPR036640">
    <property type="entry name" value="ABC1_TM_sf"/>
</dbReference>
<dbReference type="EMBL" id="JBHSRF010000003">
    <property type="protein sequence ID" value="MFC6080078.1"/>
    <property type="molecule type" value="Genomic_DNA"/>
</dbReference>
<dbReference type="PROSITE" id="PS50893">
    <property type="entry name" value="ABC_TRANSPORTER_2"/>
    <property type="match status" value="1"/>
</dbReference>
<sequence length="596" mass="63574">MRERIALLSFLRAAGPAPLAGLGVILLVNAVAPPVTAVTMAYVLRSGGTDALTAALAMGGVVLAGQLALSFQQPLTLLASARIDGAFRTRIAALALGAATLDLVERQRVRSLMAVATAEPDDWATKTPADGALAQLSTLMRYLGLVLCAAVLAAWSWWLVPAVVLPALAVRALIGQGWIRHFRVWLASVGDRRWFEYWAGVTSAPAEGKELRVFGAADWVLAHYRRHVLAHLEPLWADDRRVMRDHWLRVVLAVVPLAVVYVWVGLGTVDGHGSLALAAAVFTASWSTYVVVAGTGDIISLEGALPVFRAARDLEHLLAPAEGADRDGAAREAAAVPERPPLIRFEGVRFAYPGTARPVLDGLDLEIRPGELLAVVGLNGAGKSTLTTLLAGLYRPDAGRITADGADVADLPGWASRLAVVHQGFVRYHLPLERNVALGEADVAAREGAVRDAGLAALAARLDGAPLSTAQPGGVDLSGGQWQLVALARALYAIRTRARVLVLDEPTAHLDVRTEHELFQRLAGIVRGRSVVLISHRLATVRQADRIVLLDGGRIAESGTHDELMAMGGRYAAMWLLQSRRFAEGYDDRLEAGGVR</sequence>
<dbReference type="Pfam" id="PF00005">
    <property type="entry name" value="ABC_tran"/>
    <property type="match status" value="1"/>
</dbReference>
<accession>A0ABW1NAT4</accession>
<dbReference type="PANTHER" id="PTHR24221:SF654">
    <property type="entry name" value="ATP-BINDING CASSETTE SUB-FAMILY B MEMBER 6"/>
    <property type="match status" value="1"/>
</dbReference>
<dbReference type="SMART" id="SM00382">
    <property type="entry name" value="AAA"/>
    <property type="match status" value="1"/>
</dbReference>
<evidence type="ECO:0000256" key="7">
    <source>
        <dbReference type="SAM" id="Phobius"/>
    </source>
</evidence>
<feature type="transmembrane region" description="Helical" evidence="7">
    <location>
        <begin position="272"/>
        <end position="292"/>
    </location>
</feature>
<evidence type="ECO:0000313" key="9">
    <source>
        <dbReference type="EMBL" id="MFC6080078.1"/>
    </source>
</evidence>
<evidence type="ECO:0000259" key="8">
    <source>
        <dbReference type="PROSITE" id="PS50893"/>
    </source>
</evidence>
<dbReference type="RefSeq" id="WP_380746785.1">
    <property type="nucleotide sequence ID" value="NZ_JBHSRF010000003.1"/>
</dbReference>
<evidence type="ECO:0000313" key="10">
    <source>
        <dbReference type="Proteomes" id="UP001596137"/>
    </source>
</evidence>
<evidence type="ECO:0000256" key="1">
    <source>
        <dbReference type="ARBA" id="ARBA00004651"/>
    </source>
</evidence>
<dbReference type="PANTHER" id="PTHR24221">
    <property type="entry name" value="ATP-BINDING CASSETTE SUB-FAMILY B"/>
    <property type="match status" value="1"/>
</dbReference>
<dbReference type="Gene3D" id="3.40.50.300">
    <property type="entry name" value="P-loop containing nucleotide triphosphate hydrolases"/>
    <property type="match status" value="1"/>
</dbReference>
<gene>
    <name evidence="9" type="ORF">ACFP1K_02835</name>
</gene>
<dbReference type="InterPro" id="IPR003439">
    <property type="entry name" value="ABC_transporter-like_ATP-bd"/>
</dbReference>
<dbReference type="InterPro" id="IPR017871">
    <property type="entry name" value="ABC_transporter-like_CS"/>
</dbReference>
<keyword evidence="3" id="KW-0547">Nucleotide-binding</keyword>
<dbReference type="InterPro" id="IPR027417">
    <property type="entry name" value="P-loop_NTPase"/>
</dbReference>
<evidence type="ECO:0000256" key="2">
    <source>
        <dbReference type="ARBA" id="ARBA00022692"/>
    </source>
</evidence>
<dbReference type="InterPro" id="IPR039421">
    <property type="entry name" value="Type_1_exporter"/>
</dbReference>
<reference evidence="10" key="1">
    <citation type="journal article" date="2019" name="Int. J. Syst. Evol. Microbiol.">
        <title>The Global Catalogue of Microorganisms (GCM) 10K type strain sequencing project: providing services to taxonomists for standard genome sequencing and annotation.</title>
        <authorList>
            <consortium name="The Broad Institute Genomics Platform"/>
            <consortium name="The Broad Institute Genome Sequencing Center for Infectious Disease"/>
            <person name="Wu L."/>
            <person name="Ma J."/>
        </authorList>
    </citation>
    <scope>NUCLEOTIDE SEQUENCE [LARGE SCALE GENOMIC DNA]</scope>
    <source>
        <strain evidence="10">JCM 30346</strain>
    </source>
</reference>
<dbReference type="InterPro" id="IPR003593">
    <property type="entry name" value="AAA+_ATPase"/>
</dbReference>
<feature type="transmembrane region" description="Helical" evidence="7">
    <location>
        <begin position="20"/>
        <end position="44"/>
    </location>
</feature>
<keyword evidence="10" id="KW-1185">Reference proteome</keyword>
<feature type="transmembrane region" description="Helical" evidence="7">
    <location>
        <begin position="51"/>
        <end position="69"/>
    </location>
</feature>
<evidence type="ECO:0000256" key="5">
    <source>
        <dbReference type="ARBA" id="ARBA00022989"/>
    </source>
</evidence>
<feature type="transmembrane region" description="Helical" evidence="7">
    <location>
        <begin position="142"/>
        <end position="174"/>
    </location>
</feature>
<keyword evidence="4 9" id="KW-0067">ATP-binding</keyword>
<protein>
    <submittedName>
        <fullName evidence="9">ATP-binding cassette domain-containing protein</fullName>
    </submittedName>
</protein>
<name>A0ABW1NAT4_9ACTN</name>
<evidence type="ECO:0000256" key="4">
    <source>
        <dbReference type="ARBA" id="ARBA00022840"/>
    </source>
</evidence>
<keyword evidence="2 7" id="KW-0812">Transmembrane</keyword>
<comment type="subcellular location">
    <subcellularLocation>
        <location evidence="1">Cell membrane</location>
        <topology evidence="1">Multi-pass membrane protein</topology>
    </subcellularLocation>
</comment>